<protein>
    <submittedName>
        <fullName evidence="7">O-antigen ligase family protein</fullName>
    </submittedName>
</protein>
<dbReference type="PANTHER" id="PTHR37422">
    <property type="entry name" value="TEICHURONIC ACID BIOSYNTHESIS PROTEIN TUAE"/>
    <property type="match status" value="1"/>
</dbReference>
<proteinExistence type="predicted"/>
<dbReference type="GO" id="GO:0016020">
    <property type="term" value="C:membrane"/>
    <property type="evidence" value="ECO:0007669"/>
    <property type="project" value="UniProtKB-SubCell"/>
</dbReference>
<keyword evidence="2 5" id="KW-0812">Transmembrane</keyword>
<accession>A0A851GM29</accession>
<gene>
    <name evidence="7" type="ORF">HW115_06150</name>
</gene>
<comment type="subcellular location">
    <subcellularLocation>
        <location evidence="1">Membrane</location>
        <topology evidence="1">Multi-pass membrane protein</topology>
    </subcellularLocation>
</comment>
<dbReference type="Gene3D" id="1.25.40.10">
    <property type="entry name" value="Tetratricopeptide repeat domain"/>
    <property type="match status" value="1"/>
</dbReference>
<sequence length="807" mass="89673">MQSIIIILACLGMLLAGSLGITLSVPLQAPAVILLGLAAILAAIQVLKPGSAGVWESKVKRQKVQNPSTLDSGRKSWLLGLSLGSIFYFVGRAWFSPVFDLGVEDLMLILPASILYLVAGYGMRGKSGVHLRMGLAITVIVLLLLHIGSCVLQIKGGEGYSLTPLFTGAVRSSDGHVTGMYGYYGSFANFAVIAGLLSLSLGIWGRGGFASRGALFLFGALALSLAAYSQSRSAVISLIPSLFVFIILLMVSVAGQTPKVRTRARIGMWAFGGVIASVCIIGVTWVFSERALPQDQDQDLLELFFAGGVRVPYWTMAVEQWADYPVFGAGSRSFSYLSFEYWSSNLPTGEANPEFVHNEYLQLLADYGFVGLILVIALLVWHCFSGCKQVRLLAGKIPSDGLVRGFNAIALTVAGVSGMTAMAMHVCFDFRTHLLANLLLLVCCAIWTLPLVRSRVRKCGSAEVLKLNGAEGTQHVKGQKSSCGRDGRAWGLGVVLLCLGGGAVGLGGQQLWTGMPLLKNQMAKEDGAWVPQDVDRDVWIPALQESLERAPQWRRYQRLATLYRLEARDAADEDEKLQNLLSAEQAYLDSISRHPYNPVSRINLAAIYTEQKQWQEADAMYASASDMAKARERWFRMHSQWGDMHVRWAVDLWEKEEVQQAEAQFLRAKERYLSSYEYGYFFQNKQYVVEYTSALLVFARFLDAQERFDDAELLFQEGKKQVNWYNWQTDTGLLMHYAQHLYLRGRYLWGQRKPEEAYQLMVRAASCLKQYRGVMKGNVDQQWHNQLAEIQEVITFLQKAGIANEVK</sequence>
<keyword evidence="3 5" id="KW-1133">Transmembrane helix</keyword>
<feature type="transmembrane region" description="Helical" evidence="5">
    <location>
        <begin position="364"/>
        <end position="384"/>
    </location>
</feature>
<evidence type="ECO:0000256" key="1">
    <source>
        <dbReference type="ARBA" id="ARBA00004141"/>
    </source>
</evidence>
<feature type="transmembrane region" description="Helical" evidence="5">
    <location>
        <begin position="266"/>
        <end position="287"/>
    </location>
</feature>
<feature type="transmembrane region" description="Helical" evidence="5">
    <location>
        <begin position="234"/>
        <end position="254"/>
    </location>
</feature>
<evidence type="ECO:0000256" key="2">
    <source>
        <dbReference type="ARBA" id="ARBA00022692"/>
    </source>
</evidence>
<dbReference type="InterPro" id="IPR051533">
    <property type="entry name" value="WaaL-like"/>
</dbReference>
<organism evidence="7 8">
    <name type="scientific">Oceaniferula marina</name>
    <dbReference type="NCBI Taxonomy" id="2748318"/>
    <lineage>
        <taxon>Bacteria</taxon>
        <taxon>Pseudomonadati</taxon>
        <taxon>Verrucomicrobiota</taxon>
        <taxon>Verrucomicrobiia</taxon>
        <taxon>Verrucomicrobiales</taxon>
        <taxon>Verrucomicrobiaceae</taxon>
        <taxon>Oceaniferula</taxon>
    </lineage>
</organism>
<name>A0A851GM29_9BACT</name>
<evidence type="ECO:0000313" key="7">
    <source>
        <dbReference type="EMBL" id="NWK55184.1"/>
    </source>
</evidence>
<dbReference type="InterPro" id="IPR007016">
    <property type="entry name" value="O-antigen_ligase-rel_domated"/>
</dbReference>
<feature type="transmembrane region" description="Helical" evidence="5">
    <location>
        <begin position="106"/>
        <end position="123"/>
    </location>
</feature>
<reference evidence="7 8" key="1">
    <citation type="submission" date="2020-07" db="EMBL/GenBank/DDBJ databases">
        <title>Roseicoccus Jingziensis gen. nov., sp. nov., isolated from coastal seawater.</title>
        <authorList>
            <person name="Feng X."/>
        </authorList>
    </citation>
    <scope>NUCLEOTIDE SEQUENCE [LARGE SCALE GENOMIC DNA]</scope>
    <source>
        <strain evidence="7 8">N1E253</strain>
    </source>
</reference>
<evidence type="ECO:0000256" key="4">
    <source>
        <dbReference type="ARBA" id="ARBA00023136"/>
    </source>
</evidence>
<dbReference type="PANTHER" id="PTHR37422:SF23">
    <property type="entry name" value="TEICHURONIC ACID BIOSYNTHESIS PROTEIN TUAE"/>
    <property type="match status" value="1"/>
</dbReference>
<evidence type="ECO:0000259" key="6">
    <source>
        <dbReference type="Pfam" id="PF04932"/>
    </source>
</evidence>
<dbReference type="SUPFAM" id="SSF48452">
    <property type="entry name" value="TPR-like"/>
    <property type="match status" value="1"/>
</dbReference>
<feature type="transmembrane region" description="Helical" evidence="5">
    <location>
        <begin position="76"/>
        <end position="94"/>
    </location>
</feature>
<feature type="transmembrane region" description="Helical" evidence="5">
    <location>
        <begin position="181"/>
        <end position="202"/>
    </location>
</feature>
<evidence type="ECO:0000256" key="5">
    <source>
        <dbReference type="SAM" id="Phobius"/>
    </source>
</evidence>
<feature type="transmembrane region" description="Helical" evidence="5">
    <location>
        <begin position="405"/>
        <end position="428"/>
    </location>
</feature>
<feature type="transmembrane region" description="Helical" evidence="5">
    <location>
        <begin position="434"/>
        <end position="452"/>
    </location>
</feature>
<keyword evidence="7" id="KW-0436">Ligase</keyword>
<feature type="transmembrane region" description="Helical" evidence="5">
    <location>
        <begin position="30"/>
        <end position="55"/>
    </location>
</feature>
<dbReference type="GO" id="GO:0016874">
    <property type="term" value="F:ligase activity"/>
    <property type="evidence" value="ECO:0007669"/>
    <property type="project" value="UniProtKB-KW"/>
</dbReference>
<feature type="transmembrane region" description="Helical" evidence="5">
    <location>
        <begin position="489"/>
        <end position="512"/>
    </location>
</feature>
<dbReference type="AlphaFoldDB" id="A0A851GM29"/>
<dbReference type="InterPro" id="IPR011990">
    <property type="entry name" value="TPR-like_helical_dom_sf"/>
</dbReference>
<feature type="transmembrane region" description="Helical" evidence="5">
    <location>
        <begin position="135"/>
        <end position="154"/>
    </location>
</feature>
<feature type="domain" description="O-antigen ligase-related" evidence="6">
    <location>
        <begin position="220"/>
        <end position="376"/>
    </location>
</feature>
<keyword evidence="8" id="KW-1185">Reference proteome</keyword>
<dbReference type="Pfam" id="PF04932">
    <property type="entry name" value="Wzy_C"/>
    <property type="match status" value="1"/>
</dbReference>
<dbReference type="Proteomes" id="UP000557872">
    <property type="component" value="Unassembled WGS sequence"/>
</dbReference>
<evidence type="ECO:0000313" key="8">
    <source>
        <dbReference type="Proteomes" id="UP000557872"/>
    </source>
</evidence>
<keyword evidence="4 5" id="KW-0472">Membrane</keyword>
<dbReference type="EMBL" id="JACBAZ010000002">
    <property type="protein sequence ID" value="NWK55184.1"/>
    <property type="molecule type" value="Genomic_DNA"/>
</dbReference>
<evidence type="ECO:0000256" key="3">
    <source>
        <dbReference type="ARBA" id="ARBA00022989"/>
    </source>
</evidence>
<dbReference type="RefSeq" id="WP_178931716.1">
    <property type="nucleotide sequence ID" value="NZ_JACBAZ010000002.1"/>
</dbReference>
<feature type="transmembrane region" description="Helical" evidence="5">
    <location>
        <begin position="209"/>
        <end position="228"/>
    </location>
</feature>
<comment type="caution">
    <text evidence="7">The sequence shown here is derived from an EMBL/GenBank/DDBJ whole genome shotgun (WGS) entry which is preliminary data.</text>
</comment>